<dbReference type="STRING" id="387005.A0A183HN95"/>
<name>A0A183HN95_9BILA</name>
<reference evidence="4" key="1">
    <citation type="submission" date="2016-06" db="UniProtKB">
        <authorList>
            <consortium name="WormBaseParasite"/>
        </authorList>
    </citation>
    <scope>IDENTIFICATION</scope>
</reference>
<organism evidence="4">
    <name type="scientific">Onchocerca flexuosa</name>
    <dbReference type="NCBI Taxonomy" id="387005"/>
    <lineage>
        <taxon>Eukaryota</taxon>
        <taxon>Metazoa</taxon>
        <taxon>Ecdysozoa</taxon>
        <taxon>Nematoda</taxon>
        <taxon>Chromadorea</taxon>
        <taxon>Rhabditida</taxon>
        <taxon>Spirurina</taxon>
        <taxon>Spiruromorpha</taxon>
        <taxon>Filarioidea</taxon>
        <taxon>Onchocercidae</taxon>
        <taxon>Onchocerca</taxon>
    </lineage>
</organism>
<evidence type="ECO:0000313" key="4">
    <source>
        <dbReference type="WBParaSite" id="OFLC_0000895601-mRNA-1"/>
    </source>
</evidence>
<keyword evidence="3" id="KW-1185">Reference proteome</keyword>
<protein>
    <submittedName>
        <fullName evidence="2 4">Uncharacterized protein</fullName>
    </submittedName>
</protein>
<accession>A0A183HN95</accession>
<dbReference type="EMBL" id="UZAJ01010546">
    <property type="protein sequence ID" value="VDO58162.1"/>
    <property type="molecule type" value="Genomic_DNA"/>
</dbReference>
<dbReference type="Proteomes" id="UP000267606">
    <property type="component" value="Unassembled WGS sequence"/>
</dbReference>
<evidence type="ECO:0000313" key="2">
    <source>
        <dbReference type="EMBL" id="VDO58162.1"/>
    </source>
</evidence>
<keyword evidence="1" id="KW-0812">Transmembrane</keyword>
<feature type="transmembrane region" description="Helical" evidence="1">
    <location>
        <begin position="13"/>
        <end position="33"/>
    </location>
</feature>
<gene>
    <name evidence="2" type="ORF">OFLC_LOCUS8955</name>
</gene>
<reference evidence="2 3" key="2">
    <citation type="submission" date="2018-11" db="EMBL/GenBank/DDBJ databases">
        <authorList>
            <consortium name="Pathogen Informatics"/>
        </authorList>
    </citation>
    <scope>NUCLEOTIDE SEQUENCE [LARGE SCALE GENOMIC DNA]</scope>
</reference>
<dbReference type="WBParaSite" id="OFLC_0000895601-mRNA-1">
    <property type="protein sequence ID" value="OFLC_0000895601-mRNA-1"/>
    <property type="gene ID" value="OFLC_0000895601"/>
</dbReference>
<evidence type="ECO:0000256" key="1">
    <source>
        <dbReference type="SAM" id="Phobius"/>
    </source>
</evidence>
<proteinExistence type="predicted"/>
<keyword evidence="1" id="KW-1133">Transmembrane helix</keyword>
<evidence type="ECO:0000313" key="3">
    <source>
        <dbReference type="Proteomes" id="UP000267606"/>
    </source>
</evidence>
<keyword evidence="1" id="KW-0472">Membrane</keyword>
<dbReference type="AlphaFoldDB" id="A0A183HN95"/>
<sequence>MYPCYSSKFCFQIILYVVFIIKNTIAVGGILGLKTLTGDMPYLGSGNSWINYPRIALGGASLYSSHPLWGHDHSILEGYYNPYHVFNVYGNRGDTYGGHGNAGSIFGGYSNADSRFLGYGNMGGIFNGYDNVGVVTSKYDNAGIYSPYQLLTTTKSPNSKSNLYYKGRGNPWLIQ</sequence>